<dbReference type="InterPro" id="IPR011009">
    <property type="entry name" value="Kinase-like_dom_sf"/>
</dbReference>
<dbReference type="InterPro" id="IPR052341">
    <property type="entry name" value="LOG_family_nucleotidases"/>
</dbReference>
<dbReference type="SUPFAM" id="SSF56112">
    <property type="entry name" value="Protein kinase-like (PK-like)"/>
    <property type="match status" value="1"/>
</dbReference>
<comment type="caution">
    <text evidence="1">The sequence shown here is derived from an EMBL/GenBank/DDBJ whole genome shotgun (WGS) entry which is preliminary data.</text>
</comment>
<dbReference type="EMBL" id="JAEDAH010000020">
    <property type="protein sequence ID" value="MCA6062865.1"/>
    <property type="molecule type" value="Genomic_DNA"/>
</dbReference>
<protein>
    <submittedName>
        <fullName evidence="1">LOG family protein</fullName>
    </submittedName>
</protein>
<dbReference type="PANTHER" id="PTHR43393:SF3">
    <property type="entry name" value="LYSINE DECARBOXYLASE-LIKE PROTEIN"/>
    <property type="match status" value="1"/>
</dbReference>
<evidence type="ECO:0000313" key="1">
    <source>
        <dbReference type="EMBL" id="MCA6062865.1"/>
    </source>
</evidence>
<dbReference type="Gene3D" id="3.40.50.450">
    <property type="match status" value="1"/>
</dbReference>
<sequence>MTEPSQRLLIAVVGSASNSLPESQKQLALEVGQQVVDSGCRLICGGMGGVMMYAAQGAHQSVHYCPGDVIGVLPSYQKTEANPFIDIALPTGLGVARNAVLMAACDAVIALDGGSGTLSEIALAWQMQKPIACIGDHGWHQRLDSLTLDQRRDDTICVLDSLADLQQFLSQLLDREHNAYSGIQLSGAGRKPAESLRALKHYLQQSFSEQGFSEQVREQGHTFELLGQGSEGAVFAYGPTIFKVFYRSDFTMLLFTHLSQISQRLHSAGVDDYSPVPCFAVHKGEYLVVSYPRFESVPYRGGESARMVNFLRAMHRAGVCLSNVKAENFRTDANGNLVFIDIGRDLMPFSDVMFLSMCKRAFLTVHFSQHPAFKTMCSYTNDHEGFLPVTDHVGNDLSAEQVMNLFGGFYQEVRRGCE</sequence>
<name>A0ABS7ZQK5_9GAMM</name>
<organism evidence="1 2">
    <name type="scientific">Thalassolituus marinus</name>
    <dbReference type="NCBI Taxonomy" id="671053"/>
    <lineage>
        <taxon>Bacteria</taxon>
        <taxon>Pseudomonadati</taxon>
        <taxon>Pseudomonadota</taxon>
        <taxon>Gammaproteobacteria</taxon>
        <taxon>Oceanospirillales</taxon>
        <taxon>Oceanospirillaceae</taxon>
        <taxon>Thalassolituus</taxon>
    </lineage>
</organism>
<accession>A0ABS7ZQK5</accession>
<reference evidence="1 2" key="1">
    <citation type="submission" date="2020-12" db="EMBL/GenBank/DDBJ databases">
        <title>Novel Thalassolituus-related marine hydrocarbonoclastic bacteria mediated algae-derived hydrocarbons mineralization in twilight zone of the northern South China Sea.</title>
        <authorList>
            <person name="Dong C."/>
        </authorList>
    </citation>
    <scope>NUCLEOTIDE SEQUENCE [LARGE SCALE GENOMIC DNA]</scope>
    <source>
        <strain evidence="1 2">IMCC1826</strain>
    </source>
</reference>
<dbReference type="Proteomes" id="UP000714380">
    <property type="component" value="Unassembled WGS sequence"/>
</dbReference>
<dbReference type="Pfam" id="PF18306">
    <property type="entry name" value="LDcluster4"/>
    <property type="match status" value="1"/>
</dbReference>
<evidence type="ECO:0000313" key="2">
    <source>
        <dbReference type="Proteomes" id="UP000714380"/>
    </source>
</evidence>
<dbReference type="RefSeq" id="WP_225672297.1">
    <property type="nucleotide sequence ID" value="NZ_JAEDAH010000020.1"/>
</dbReference>
<gene>
    <name evidence="1" type="ORF">I9W95_04505</name>
</gene>
<keyword evidence="2" id="KW-1185">Reference proteome</keyword>
<dbReference type="SUPFAM" id="SSF102405">
    <property type="entry name" value="MCP/YpsA-like"/>
    <property type="match status" value="1"/>
</dbReference>
<proteinExistence type="predicted"/>
<dbReference type="PANTHER" id="PTHR43393">
    <property type="entry name" value="CYTOKININ RIBOSIDE 5'-MONOPHOSPHATE PHOSPHORIBOHYDROLASE"/>
    <property type="match status" value="1"/>
</dbReference>
<dbReference type="InterPro" id="IPR041164">
    <property type="entry name" value="LDcluster4"/>
</dbReference>